<protein>
    <submittedName>
        <fullName evidence="2">Uncharacterized protein</fullName>
    </submittedName>
</protein>
<keyword evidence="3" id="KW-1185">Reference proteome</keyword>
<feature type="region of interest" description="Disordered" evidence="1">
    <location>
        <begin position="100"/>
        <end position="150"/>
    </location>
</feature>
<reference evidence="2 3" key="1">
    <citation type="submission" date="2016-02" db="EMBL/GenBank/DDBJ databases">
        <title>Genome analysis of coral dinoflagellate symbionts highlights evolutionary adaptations to a symbiotic lifestyle.</title>
        <authorList>
            <person name="Aranda M."/>
            <person name="Li Y."/>
            <person name="Liew Y.J."/>
            <person name="Baumgarten S."/>
            <person name="Simakov O."/>
            <person name="Wilson M."/>
            <person name="Piel J."/>
            <person name="Ashoor H."/>
            <person name="Bougouffa S."/>
            <person name="Bajic V.B."/>
            <person name="Ryu T."/>
            <person name="Ravasi T."/>
            <person name="Bayer T."/>
            <person name="Micklem G."/>
            <person name="Kim H."/>
            <person name="Bhak J."/>
            <person name="Lajeunesse T.C."/>
            <person name="Voolstra C.R."/>
        </authorList>
    </citation>
    <scope>NUCLEOTIDE SEQUENCE [LARGE SCALE GENOMIC DNA]</scope>
    <source>
        <strain evidence="2 3">CCMP2467</strain>
    </source>
</reference>
<feature type="region of interest" description="Disordered" evidence="1">
    <location>
        <begin position="34"/>
        <end position="64"/>
    </location>
</feature>
<evidence type="ECO:0000256" key="1">
    <source>
        <dbReference type="SAM" id="MobiDB-lite"/>
    </source>
</evidence>
<dbReference type="AlphaFoldDB" id="A0A1Q9E6Q0"/>
<dbReference type="EMBL" id="LSRX01000246">
    <property type="protein sequence ID" value="OLQ03093.1"/>
    <property type="molecule type" value="Genomic_DNA"/>
</dbReference>
<name>A0A1Q9E6Q0_SYMMI</name>
<organism evidence="2 3">
    <name type="scientific">Symbiodinium microadriaticum</name>
    <name type="common">Dinoflagellate</name>
    <name type="synonym">Zooxanthella microadriatica</name>
    <dbReference type="NCBI Taxonomy" id="2951"/>
    <lineage>
        <taxon>Eukaryota</taxon>
        <taxon>Sar</taxon>
        <taxon>Alveolata</taxon>
        <taxon>Dinophyceae</taxon>
        <taxon>Suessiales</taxon>
        <taxon>Symbiodiniaceae</taxon>
        <taxon>Symbiodinium</taxon>
    </lineage>
</organism>
<evidence type="ECO:0000313" key="2">
    <source>
        <dbReference type="EMBL" id="OLQ03093.1"/>
    </source>
</evidence>
<accession>A0A1Q9E6Q0</accession>
<sequence length="319" mass="36074">MIFFAQDGDLVAATLLRLFELTAFISNVIYETDDETVGGTRDRRPVQAKTPPPPPPRKRESPARPWVVQETGALCKRRRLRRHRPERGKALRDRGWYKRQGPCASEDASAATAPKEGKPCETVGGTRDRGLVQAKTPPPPPPRKRESPARPWVVQETGALCKRRRLRRHRPERGKALQPHRYVFLKIFDQVQGEKEFFMEEYILVDSTQGPPRVEIQIYGQRVLIDALDRNSLSALNDKIASQFGCPVSAPVCRIQVCDGQQPAPDLLRIAEMDEEAADKKNFLFHLKVVSAKLRRSTEGPRRIGVNVRLIKPDGQAVE</sequence>
<dbReference type="OrthoDB" id="10669707at2759"/>
<evidence type="ECO:0000313" key="3">
    <source>
        <dbReference type="Proteomes" id="UP000186817"/>
    </source>
</evidence>
<proteinExistence type="predicted"/>
<gene>
    <name evidence="2" type="ORF">AK812_SmicGene13974</name>
</gene>
<dbReference type="Proteomes" id="UP000186817">
    <property type="component" value="Unassembled WGS sequence"/>
</dbReference>
<comment type="caution">
    <text evidence="2">The sequence shown here is derived from an EMBL/GenBank/DDBJ whole genome shotgun (WGS) entry which is preliminary data.</text>
</comment>